<feature type="transmembrane region" description="Helical" evidence="8">
    <location>
        <begin position="256"/>
        <end position="276"/>
    </location>
</feature>
<evidence type="ECO:0000256" key="8">
    <source>
        <dbReference type="SAM" id="Phobius"/>
    </source>
</evidence>
<gene>
    <name evidence="10" type="primary">ND5</name>
</gene>
<feature type="transmembrane region" description="Helical" evidence="8">
    <location>
        <begin position="485"/>
        <end position="512"/>
    </location>
</feature>
<protein>
    <recommendedName>
        <fullName evidence="2">NADH:ubiquinone reductase (H(+)-translocating)</fullName>
        <ecNumber evidence="2">7.1.1.2</ecNumber>
    </recommendedName>
    <alternativeName>
        <fullName evidence="6">NADH dehydrogenase subunit 5</fullName>
    </alternativeName>
</protein>
<dbReference type="EMBL" id="GQ304898">
    <property type="protein sequence ID" value="ACT21461.1"/>
    <property type="molecule type" value="Genomic_DNA"/>
</dbReference>
<evidence type="ECO:0000256" key="4">
    <source>
        <dbReference type="ARBA" id="ARBA00022989"/>
    </source>
</evidence>
<keyword evidence="4 8" id="KW-1133">Transmembrane helix</keyword>
<feature type="transmembrane region" description="Helical" evidence="8">
    <location>
        <begin position="359"/>
        <end position="377"/>
    </location>
</feature>
<comment type="catalytic activity">
    <reaction evidence="7">
        <text>a ubiquinone + NADH + 5 H(+)(in) = a ubiquinol + NAD(+) + 4 H(+)(out)</text>
        <dbReference type="Rhea" id="RHEA:29091"/>
        <dbReference type="Rhea" id="RHEA-COMP:9565"/>
        <dbReference type="Rhea" id="RHEA-COMP:9566"/>
        <dbReference type="ChEBI" id="CHEBI:15378"/>
        <dbReference type="ChEBI" id="CHEBI:16389"/>
        <dbReference type="ChEBI" id="CHEBI:17976"/>
        <dbReference type="ChEBI" id="CHEBI:57540"/>
        <dbReference type="ChEBI" id="CHEBI:57945"/>
        <dbReference type="EC" id="7.1.1.2"/>
    </reaction>
</comment>
<dbReference type="RefSeq" id="YP_003331192.1">
    <property type="nucleotide sequence ID" value="NC_013568.1"/>
</dbReference>
<feature type="transmembrane region" description="Helical" evidence="8">
    <location>
        <begin position="146"/>
        <end position="176"/>
    </location>
</feature>
<feature type="transmembrane region" description="Helical" evidence="8">
    <location>
        <begin position="7"/>
        <end position="28"/>
    </location>
</feature>
<dbReference type="GO" id="GO:0015990">
    <property type="term" value="P:electron transport coupled proton transport"/>
    <property type="evidence" value="ECO:0007669"/>
    <property type="project" value="TreeGrafter"/>
</dbReference>
<feature type="transmembrane region" description="Helical" evidence="8">
    <location>
        <begin position="397"/>
        <end position="421"/>
    </location>
</feature>
<dbReference type="GeneID" id="8656204"/>
<dbReference type="GO" id="GO:0003954">
    <property type="term" value="F:NADH dehydrogenase activity"/>
    <property type="evidence" value="ECO:0007669"/>
    <property type="project" value="TreeGrafter"/>
</dbReference>
<evidence type="ECO:0000259" key="9">
    <source>
        <dbReference type="Pfam" id="PF00361"/>
    </source>
</evidence>
<dbReference type="EC" id="7.1.1.2" evidence="2"/>
<dbReference type="PANTHER" id="PTHR42829:SF2">
    <property type="entry name" value="NADH-UBIQUINONE OXIDOREDUCTASE CHAIN 5"/>
    <property type="match status" value="1"/>
</dbReference>
<keyword evidence="5 8" id="KW-0472">Membrane</keyword>
<feature type="transmembrane region" description="Helical" evidence="8">
    <location>
        <begin position="48"/>
        <end position="73"/>
    </location>
</feature>
<feature type="transmembrane region" description="Helical" evidence="8">
    <location>
        <begin position="433"/>
        <end position="452"/>
    </location>
</feature>
<feature type="transmembrane region" description="Helical" evidence="8">
    <location>
        <begin position="196"/>
        <end position="218"/>
    </location>
</feature>
<evidence type="ECO:0000256" key="6">
    <source>
        <dbReference type="ARBA" id="ARBA00031027"/>
    </source>
</evidence>
<evidence type="ECO:0000256" key="3">
    <source>
        <dbReference type="ARBA" id="ARBA00022692"/>
    </source>
</evidence>
<sequence>MLMVIMFVMVMILLVTLSMLFLILLSNFEMVIISVKIFNVGFFGDLEIMLTVWTLLFLFMVLIISSSVAMFSFSYMSGITVSNFVLLYLSFIFSMVWLIINNSFYWMMLGWDGLGVVSFLLIVFYMNHESINNGLFTLFQNRIGDLFFVLFIVGVMEMSMVGSVIVKYGILFLILGGCVKSAQFPFNSWLLAAMSAPTPISALVHSSTLVVAGVFILLQFSYCLVDMLDVLKYISLLTLLLSTTGLLIELDMKKLIAYSTLSHVSLMMFMLSLKLFKVVYFHLNIHAMFKSTMFMCFGFVMLASFHGQDKRLVSLNNLNPLLKMLYYFSSLCLMGLPFLSGFFSKDFIIEKTMEFNQEFFLVVLLLLFLGVSVYYGLKLLSLVNVFYSYTLVEKSYLGMFGVLCMMAVMVGVINLYLSLMLTLTLEIFSFKMMIYLFVLGFFILSVMSQFTFKFNSYDKIKSFKEVWMIDVYKLDQYVYWSMSLIVGYMSVLSNIKLILLMNWWVLVFLLVLF</sequence>
<evidence type="ECO:0000256" key="7">
    <source>
        <dbReference type="ARBA" id="ARBA00049551"/>
    </source>
</evidence>
<comment type="subcellular location">
    <subcellularLocation>
        <location evidence="1">Membrane</location>
        <topology evidence="1">Multi-pass membrane protein</topology>
    </subcellularLocation>
</comment>
<dbReference type="GO" id="GO:0042773">
    <property type="term" value="P:ATP synthesis coupled electron transport"/>
    <property type="evidence" value="ECO:0007669"/>
    <property type="project" value="InterPro"/>
</dbReference>
<dbReference type="GO" id="GO:0016020">
    <property type="term" value="C:membrane"/>
    <property type="evidence" value="ECO:0007669"/>
    <property type="project" value="UniProtKB-SubCell"/>
</dbReference>
<reference evidence="10" key="1">
    <citation type="journal article" date="2009" name="BMC Genomics">
        <title>Eurotatorian paraphyly: Revisiting phylogenetic relationships based on the complete mitochondrial genome sequence of Rotaria rotatoria (Bdelloidea: Rotifera: Syndermata).</title>
        <authorList>
            <person name="Min G.S."/>
            <person name="Park J.K."/>
        </authorList>
    </citation>
    <scope>NUCLEOTIDE SEQUENCE</scope>
</reference>
<evidence type="ECO:0000256" key="2">
    <source>
        <dbReference type="ARBA" id="ARBA00012944"/>
    </source>
</evidence>
<feature type="transmembrane region" description="Helical" evidence="8">
    <location>
        <begin position="288"/>
        <end position="305"/>
    </location>
</feature>
<organism evidence="10">
    <name type="scientific">Rotaria rotatoria</name>
    <dbReference type="NCBI Taxonomy" id="231624"/>
    <lineage>
        <taxon>Eukaryota</taxon>
        <taxon>Metazoa</taxon>
        <taxon>Spiralia</taxon>
        <taxon>Gnathifera</taxon>
        <taxon>Rotifera</taxon>
        <taxon>Eurotatoria</taxon>
        <taxon>Bdelloidea</taxon>
        <taxon>Philodinida</taxon>
        <taxon>Philodinidae</taxon>
        <taxon>Rotaria</taxon>
    </lineage>
</organism>
<dbReference type="PRINTS" id="PR01434">
    <property type="entry name" value="NADHDHGNASE5"/>
</dbReference>
<dbReference type="AlphaFoldDB" id="D1KRS9"/>
<dbReference type="CTD" id="4540"/>
<dbReference type="Pfam" id="PF00361">
    <property type="entry name" value="Proton_antipo_M"/>
    <property type="match status" value="1"/>
</dbReference>
<proteinExistence type="predicted"/>
<name>D1KRS9_9BILA</name>
<keyword evidence="3 8" id="KW-0812">Transmembrane</keyword>
<accession>D1KRS9</accession>
<dbReference type="PANTHER" id="PTHR42829">
    <property type="entry name" value="NADH-UBIQUINONE OXIDOREDUCTASE CHAIN 5"/>
    <property type="match status" value="1"/>
</dbReference>
<feature type="domain" description="NADH:quinone oxidoreductase/Mrp antiporter transmembrane" evidence="9">
    <location>
        <begin position="104"/>
        <end position="365"/>
    </location>
</feature>
<dbReference type="GO" id="GO:0008137">
    <property type="term" value="F:NADH dehydrogenase (ubiquinone) activity"/>
    <property type="evidence" value="ECO:0007669"/>
    <property type="project" value="UniProtKB-EC"/>
</dbReference>
<feature type="transmembrane region" description="Helical" evidence="8">
    <location>
        <begin position="230"/>
        <end position="250"/>
    </location>
</feature>
<dbReference type="InterPro" id="IPR003945">
    <property type="entry name" value="NU5C-like"/>
</dbReference>
<evidence type="ECO:0000313" key="10">
    <source>
        <dbReference type="EMBL" id="ACT21461.1"/>
    </source>
</evidence>
<dbReference type="InterPro" id="IPR001750">
    <property type="entry name" value="ND/Mrp_TM"/>
</dbReference>
<geneLocation type="mitochondrion" evidence="10"/>
<reference evidence="10" key="2">
    <citation type="submission" date="2009-06" db="EMBL/GenBank/DDBJ databases">
        <authorList>
            <person name="Min K.-S."/>
            <person name="Park J.-K."/>
        </authorList>
    </citation>
    <scope>NUCLEOTIDE SEQUENCE</scope>
</reference>
<evidence type="ECO:0000256" key="5">
    <source>
        <dbReference type="ARBA" id="ARBA00023136"/>
    </source>
</evidence>
<feature type="transmembrane region" description="Helical" evidence="8">
    <location>
        <begin position="325"/>
        <end position="347"/>
    </location>
</feature>
<evidence type="ECO:0000256" key="1">
    <source>
        <dbReference type="ARBA" id="ARBA00004141"/>
    </source>
</evidence>
<keyword evidence="10" id="KW-0496">Mitochondrion</keyword>
<feature type="transmembrane region" description="Helical" evidence="8">
    <location>
        <begin position="106"/>
        <end position="125"/>
    </location>
</feature>
<feature type="transmembrane region" description="Helical" evidence="8">
    <location>
        <begin position="80"/>
        <end position="100"/>
    </location>
</feature>